<name>A0A8J6TJE1_9BACT</name>
<dbReference type="GO" id="GO:0005829">
    <property type="term" value="C:cytosol"/>
    <property type="evidence" value="ECO:0007669"/>
    <property type="project" value="TreeGrafter"/>
</dbReference>
<dbReference type="Gene3D" id="1.10.150.20">
    <property type="entry name" value="5' to 3' exonuclease, C-terminal subdomain"/>
    <property type="match status" value="1"/>
</dbReference>
<proteinExistence type="inferred from homology"/>
<dbReference type="GO" id="GO:0003684">
    <property type="term" value="F:damaged DNA binding"/>
    <property type="evidence" value="ECO:0007669"/>
    <property type="project" value="InterPro"/>
</dbReference>
<dbReference type="GO" id="GO:0003887">
    <property type="term" value="F:DNA-directed DNA polymerase activity"/>
    <property type="evidence" value="ECO:0007669"/>
    <property type="project" value="UniProtKB-KW"/>
</dbReference>
<evidence type="ECO:0000313" key="4">
    <source>
        <dbReference type="Proteomes" id="UP000605201"/>
    </source>
</evidence>
<comment type="caution">
    <text evidence="3">The sequence shown here is derived from an EMBL/GenBank/DDBJ whole genome shotgun (WGS) entry which is preliminary data.</text>
</comment>
<protein>
    <recommendedName>
        <fullName evidence="2">UmuC domain-containing protein</fullName>
    </recommendedName>
</protein>
<dbReference type="AlphaFoldDB" id="A0A8J6TJE1"/>
<evidence type="ECO:0000256" key="1">
    <source>
        <dbReference type="ARBA" id="ARBA00010945"/>
    </source>
</evidence>
<dbReference type="PANTHER" id="PTHR11076:SF33">
    <property type="entry name" value="DNA POLYMERASE KAPPA"/>
    <property type="match status" value="1"/>
</dbReference>
<dbReference type="SUPFAM" id="SSF56672">
    <property type="entry name" value="DNA/RNA polymerases"/>
    <property type="match status" value="1"/>
</dbReference>
<organism evidence="3 4">
    <name type="scientific">Candidatus Desulfatibia vada</name>
    <dbReference type="NCBI Taxonomy" id="2841696"/>
    <lineage>
        <taxon>Bacteria</taxon>
        <taxon>Pseudomonadati</taxon>
        <taxon>Thermodesulfobacteriota</taxon>
        <taxon>Desulfobacteria</taxon>
        <taxon>Desulfobacterales</taxon>
        <taxon>Desulfobacterales incertae sedis</taxon>
        <taxon>Candidatus Desulfatibia</taxon>
    </lineage>
</organism>
<reference evidence="3 4" key="1">
    <citation type="submission" date="2020-08" db="EMBL/GenBank/DDBJ databases">
        <title>Bridging the membrane lipid divide: bacteria of the FCB group superphylum have the potential to synthesize archaeal ether lipids.</title>
        <authorList>
            <person name="Villanueva L."/>
            <person name="Von Meijenfeldt F.A.B."/>
            <person name="Westbye A.B."/>
            <person name="Yadav S."/>
            <person name="Hopmans E.C."/>
            <person name="Dutilh B.E."/>
            <person name="Sinninghe Damste J.S."/>
        </authorList>
    </citation>
    <scope>NUCLEOTIDE SEQUENCE [LARGE SCALE GENOMIC DNA]</scope>
    <source>
        <strain evidence="3">NIOZ-UU17</strain>
    </source>
</reference>
<dbReference type="InterPro" id="IPR001126">
    <property type="entry name" value="UmuC"/>
</dbReference>
<dbReference type="Gene3D" id="3.30.70.270">
    <property type="match status" value="1"/>
</dbReference>
<dbReference type="PANTHER" id="PTHR11076">
    <property type="entry name" value="DNA REPAIR POLYMERASE UMUC / TRANSFERASE FAMILY MEMBER"/>
    <property type="match status" value="1"/>
</dbReference>
<dbReference type="Pfam" id="PF00817">
    <property type="entry name" value="IMS"/>
    <property type="match status" value="1"/>
</dbReference>
<dbReference type="EMBL" id="JACNIG010000086">
    <property type="protein sequence ID" value="MBC8430819.1"/>
    <property type="molecule type" value="Genomic_DNA"/>
</dbReference>
<dbReference type="InterPro" id="IPR017961">
    <property type="entry name" value="DNA_pol_Y-fam_little_finger"/>
</dbReference>
<dbReference type="GO" id="GO:0006281">
    <property type="term" value="P:DNA repair"/>
    <property type="evidence" value="ECO:0007669"/>
    <property type="project" value="InterPro"/>
</dbReference>
<dbReference type="InterPro" id="IPR043128">
    <property type="entry name" value="Rev_trsase/Diguanyl_cyclase"/>
</dbReference>
<comment type="similarity">
    <text evidence="1">Belongs to the DNA polymerase type-Y family.</text>
</comment>
<sequence>MHERSIIHLNVADFAVAVERAVDSRLRKRPVIVAPGGAARAAVYDMSDEAYQQGVRKGMLLRRALCYCRDAAVLPPHPERYEHAMTRFYKHVLPYSPLIEMTDHNGHLFIDATGTGKLFGPPPDVAWRIRKTVRADMGFDPIWSVAPNKLVAKVATRLVKPAGEYIVQTGDEEAFLRPLPLGLIPGIESQDLKRLQEFYLTYAGQVANLSLDQLSVVFGRSSRSLYDAVRGIDPSPVVAITKKQPMVKADHEFGNDTNHVPVVEATLYRLIEQAGTQLRWRRLATKRIRILLDYSDGRRTARQTAADPPTANDFRLFALAKPILKRAWTRRVRIRHLRLICDRLVYPAAQMELFPADEAKNKASDNLITALDAIRRRFGWNAIGVGRTIVS</sequence>
<dbReference type="Proteomes" id="UP000605201">
    <property type="component" value="Unassembled WGS sequence"/>
</dbReference>
<dbReference type="GO" id="GO:0009432">
    <property type="term" value="P:SOS response"/>
    <property type="evidence" value="ECO:0007669"/>
    <property type="project" value="TreeGrafter"/>
</dbReference>
<dbReference type="InterPro" id="IPR043502">
    <property type="entry name" value="DNA/RNA_pol_sf"/>
</dbReference>
<dbReference type="GO" id="GO:0042276">
    <property type="term" value="P:error-prone translesion synthesis"/>
    <property type="evidence" value="ECO:0007669"/>
    <property type="project" value="TreeGrafter"/>
</dbReference>
<dbReference type="InterPro" id="IPR036775">
    <property type="entry name" value="DNA_pol_Y-fam_lit_finger_sf"/>
</dbReference>
<dbReference type="PROSITE" id="PS50173">
    <property type="entry name" value="UMUC"/>
    <property type="match status" value="1"/>
</dbReference>
<dbReference type="SUPFAM" id="SSF100879">
    <property type="entry name" value="Lesion bypass DNA polymerase (Y-family), little finger domain"/>
    <property type="match status" value="1"/>
</dbReference>
<dbReference type="Gene3D" id="3.40.1170.60">
    <property type="match status" value="1"/>
</dbReference>
<dbReference type="Pfam" id="PF11799">
    <property type="entry name" value="IMS_C"/>
    <property type="match status" value="1"/>
</dbReference>
<gene>
    <name evidence="3" type="ORF">H8D96_02760</name>
</gene>
<evidence type="ECO:0000313" key="3">
    <source>
        <dbReference type="EMBL" id="MBC8430819.1"/>
    </source>
</evidence>
<accession>A0A8J6TJE1</accession>
<dbReference type="InterPro" id="IPR050116">
    <property type="entry name" value="DNA_polymerase-Y"/>
</dbReference>
<feature type="domain" description="UmuC" evidence="2">
    <location>
        <begin position="6"/>
        <end position="188"/>
    </location>
</feature>
<evidence type="ECO:0000259" key="2">
    <source>
        <dbReference type="PROSITE" id="PS50173"/>
    </source>
</evidence>
<dbReference type="Gene3D" id="3.30.1490.100">
    <property type="entry name" value="DNA polymerase, Y-family, little finger domain"/>
    <property type="match status" value="1"/>
</dbReference>